<organism evidence="1 2">
    <name type="scientific">Erwinia phage pEa_SNUABM_22</name>
    <dbReference type="NCBI Taxonomy" id="2869549"/>
    <lineage>
        <taxon>Viruses</taxon>
        <taxon>Duplodnaviria</taxon>
        <taxon>Heunggongvirae</taxon>
        <taxon>Uroviricota</taxon>
        <taxon>Caudoviricetes</taxon>
        <taxon>Alexandravirus</taxon>
        <taxon>Alexandravirus SNUABM22</taxon>
    </lineage>
</organism>
<sequence>MYYQQLKNKLAAYGLAIHNKRQENRKRLAALRVMQDDVIHGGQVWTSKENGVNYQILFLTNLYSDGSIQVIFSKHWAYISSMPVEDFLEQFTHNGEIDNSLPPASDDLMAMATNMFGRSTIRKPQEGEYWSRVDRMPSGFDDDRKPVFRDHKVTIQVRGIVHQSPSQPFVLYKENGEDLVLNMHQFLNRYSPEPEENVD</sequence>
<name>A0AAE8XR86_9CAUD</name>
<gene>
    <name evidence="1" type="ORF">pEaSNUABM22_00036</name>
</gene>
<proteinExistence type="predicted"/>
<keyword evidence="2" id="KW-1185">Reference proteome</keyword>
<evidence type="ECO:0000313" key="2">
    <source>
        <dbReference type="Proteomes" id="UP000827717"/>
    </source>
</evidence>
<evidence type="ECO:0000313" key="1">
    <source>
        <dbReference type="EMBL" id="UAW96524.1"/>
    </source>
</evidence>
<accession>A0AAE8XR86</accession>
<dbReference type="EMBL" id="MZ443785">
    <property type="protein sequence ID" value="UAW96524.1"/>
    <property type="molecule type" value="Genomic_DNA"/>
</dbReference>
<dbReference type="Proteomes" id="UP000827717">
    <property type="component" value="Segment"/>
</dbReference>
<protein>
    <submittedName>
        <fullName evidence="1">Uncharacterized protein</fullName>
    </submittedName>
</protein>
<reference evidence="1 2" key="1">
    <citation type="submission" date="2021-06" db="EMBL/GenBank/DDBJ databases">
        <title>Complete genome sequence of Erwinia phage pEa_SNUABM_22.</title>
        <authorList>
            <person name="Kim S.G."/>
            <person name="Park S.C."/>
        </authorList>
    </citation>
    <scope>NUCLEOTIDE SEQUENCE [LARGE SCALE GENOMIC DNA]</scope>
    <source>
        <strain evidence="2">pEa_SNUABM_22</strain>
    </source>
</reference>